<keyword evidence="4 6" id="KW-1015">Disulfide bond</keyword>
<comment type="miscellaneous">
    <text evidence="6">The active site is a conserved redox-active cysteine residue, the peroxidatic cysteine (C(P)), which makes the nucleophilic attack on the peroxide substrate. The peroxide oxidizes the C(P)-SH to cysteine sulfenic acid (C(P)-SOH), which then reacts with another cysteine residue, the resolving cysteine (C(R)), to form a disulfide bridge. The disulfide is subsequently reduced by an appropriate electron donor to complete the catalytic cycle. In this atypical 2-Cys peroxiredoxin, C(R) is present in the same subunit to form an intramolecular disulfide. The disulfide is subsequently reduced by thioredoxin.</text>
</comment>
<proteinExistence type="inferred from homology"/>
<dbReference type="CDD" id="cd03014">
    <property type="entry name" value="PRX_Atyp2cys"/>
    <property type="match status" value="1"/>
</dbReference>
<comment type="catalytic activity">
    <reaction evidence="6">
        <text>a hydroperoxide + [thioredoxin]-dithiol = an alcohol + [thioredoxin]-disulfide + H2O</text>
        <dbReference type="Rhea" id="RHEA:62620"/>
        <dbReference type="Rhea" id="RHEA-COMP:10698"/>
        <dbReference type="Rhea" id="RHEA-COMP:10700"/>
        <dbReference type="ChEBI" id="CHEBI:15377"/>
        <dbReference type="ChEBI" id="CHEBI:29950"/>
        <dbReference type="ChEBI" id="CHEBI:30879"/>
        <dbReference type="ChEBI" id="CHEBI:35924"/>
        <dbReference type="ChEBI" id="CHEBI:50058"/>
        <dbReference type="EC" id="1.11.1.24"/>
    </reaction>
</comment>
<dbReference type="InterPro" id="IPR050455">
    <property type="entry name" value="Tpx_Peroxidase_subfamily"/>
</dbReference>
<dbReference type="PANTHER" id="PTHR43110:SF1">
    <property type="entry name" value="THIOL PEROXIDASE"/>
    <property type="match status" value="1"/>
</dbReference>
<comment type="similarity">
    <text evidence="6">Belongs to the peroxiredoxin family. Tpx subfamily.</text>
</comment>
<dbReference type="SUPFAM" id="SSF52833">
    <property type="entry name" value="Thioredoxin-like"/>
    <property type="match status" value="1"/>
</dbReference>
<dbReference type="Gene3D" id="3.40.30.10">
    <property type="entry name" value="Glutaredoxin"/>
    <property type="match status" value="1"/>
</dbReference>
<dbReference type="NCBIfam" id="NF001808">
    <property type="entry name" value="PRK00522.1"/>
    <property type="match status" value="1"/>
</dbReference>
<comment type="function">
    <text evidence="6">Thiol-specific peroxidase that catalyzes the reduction of hydrogen peroxide and organic hydroperoxides to water and alcohols, respectively. Plays a role in cell protection against oxidative stress by detoxifying peroxides.</text>
</comment>
<dbReference type="RefSeq" id="WP_075733897.1">
    <property type="nucleotide sequence ID" value="NZ_CP009249.1"/>
</dbReference>
<keyword evidence="1 6" id="KW-0575">Peroxidase</keyword>
<comment type="subunit">
    <text evidence="6">Homodimer.</text>
</comment>
<dbReference type="InterPro" id="IPR013740">
    <property type="entry name" value="Redoxin"/>
</dbReference>
<dbReference type="HAMAP" id="MF_00269">
    <property type="entry name" value="Tpx"/>
    <property type="match status" value="1"/>
</dbReference>
<feature type="active site" description="Cysteine sulfenic acid (-SOH) intermediate" evidence="6">
    <location>
        <position position="60"/>
    </location>
</feature>
<evidence type="ECO:0000256" key="3">
    <source>
        <dbReference type="ARBA" id="ARBA00023002"/>
    </source>
</evidence>
<dbReference type="PANTHER" id="PTHR43110">
    <property type="entry name" value="THIOL PEROXIDASE"/>
    <property type="match status" value="1"/>
</dbReference>
<evidence type="ECO:0000256" key="6">
    <source>
        <dbReference type="HAMAP-Rule" id="MF_00269"/>
    </source>
</evidence>
<name>A0A1L7D2T5_9CORY</name>
<dbReference type="GO" id="GO:0008379">
    <property type="term" value="F:thioredoxin peroxidase activity"/>
    <property type="evidence" value="ECO:0007669"/>
    <property type="project" value="UniProtKB-UniRule"/>
</dbReference>
<dbReference type="PROSITE" id="PS01265">
    <property type="entry name" value="TPX"/>
    <property type="match status" value="1"/>
</dbReference>
<dbReference type="InterPro" id="IPR002065">
    <property type="entry name" value="TPX"/>
</dbReference>
<evidence type="ECO:0000256" key="5">
    <source>
        <dbReference type="ARBA" id="ARBA00023284"/>
    </source>
</evidence>
<protein>
    <recommendedName>
        <fullName evidence="6">Thiol peroxidase</fullName>
        <shortName evidence="6">Tpx</shortName>
        <ecNumber evidence="6">1.11.1.24</ecNumber>
    </recommendedName>
    <alternativeName>
        <fullName evidence="6">Peroxiredoxin tpx</fullName>
        <shortName evidence="6">Prx</shortName>
    </alternativeName>
    <alternativeName>
        <fullName evidence="6">Thioredoxin peroxidase</fullName>
    </alternativeName>
    <alternativeName>
        <fullName evidence="6">Thioredoxin-dependent peroxiredoxin</fullName>
    </alternativeName>
</protein>
<dbReference type="InterPro" id="IPR018219">
    <property type="entry name" value="Tpx_CS"/>
</dbReference>
<dbReference type="EC" id="1.11.1.24" evidence="6"/>
<feature type="domain" description="Thioredoxin" evidence="7">
    <location>
        <begin position="18"/>
        <end position="164"/>
    </location>
</feature>
<evidence type="ECO:0000256" key="2">
    <source>
        <dbReference type="ARBA" id="ARBA00022862"/>
    </source>
</evidence>
<feature type="disulfide bond" description="Redox-active" evidence="6">
    <location>
        <begin position="60"/>
        <end position="94"/>
    </location>
</feature>
<gene>
    <name evidence="6" type="primary">tpx</name>
    <name evidence="8" type="ORF">CPHO_05505</name>
</gene>
<dbReference type="OrthoDB" id="9781543at2"/>
<dbReference type="Pfam" id="PF08534">
    <property type="entry name" value="Redoxin"/>
    <property type="match status" value="1"/>
</dbReference>
<dbReference type="STRING" id="161895.CPHO_05505"/>
<dbReference type="InterPro" id="IPR013766">
    <property type="entry name" value="Thioredoxin_domain"/>
</dbReference>
<evidence type="ECO:0000256" key="1">
    <source>
        <dbReference type="ARBA" id="ARBA00022559"/>
    </source>
</evidence>
<evidence type="ECO:0000313" key="8">
    <source>
        <dbReference type="EMBL" id="APT92428.1"/>
    </source>
</evidence>
<keyword evidence="5 6" id="KW-0676">Redox-active center</keyword>
<dbReference type="KEGG" id="cpho:CPHO_05505"/>
<dbReference type="EMBL" id="CP009249">
    <property type="protein sequence ID" value="APT92428.1"/>
    <property type="molecule type" value="Genomic_DNA"/>
</dbReference>
<dbReference type="InterPro" id="IPR036249">
    <property type="entry name" value="Thioredoxin-like_sf"/>
</dbReference>
<evidence type="ECO:0000256" key="4">
    <source>
        <dbReference type="ARBA" id="ARBA00023157"/>
    </source>
</evidence>
<accession>A0A1L7D2T5</accession>
<dbReference type="AlphaFoldDB" id="A0A1L7D2T5"/>
<dbReference type="PROSITE" id="PS51352">
    <property type="entry name" value="THIOREDOXIN_2"/>
    <property type="match status" value="1"/>
</dbReference>
<sequence>MTQITFKNEPANTCGELPAVGAPLPHFELVGGDLSTITGKDFAGKKLVLSFFPSVDTGVCAQSVRTFNEKAAGKEDTVVLVISADLPFAQGRFCSAEGIDNVVAGSTFRSSFGKDFGVELSDSPLEGLLARGVIVTDADHKVVYTQLVGEVTEEPDYDAAINAL</sequence>
<keyword evidence="9" id="KW-1185">Reference proteome</keyword>
<evidence type="ECO:0000259" key="7">
    <source>
        <dbReference type="PROSITE" id="PS51352"/>
    </source>
</evidence>
<reference evidence="8 9" key="1">
    <citation type="submission" date="2014-08" db="EMBL/GenBank/DDBJ databases">
        <title>Complete genome sequence of Corynebacterium phocae M408/89/1(T)(=DSM 44612(T)), isolated from the common seal (Phoca vitulina).</title>
        <authorList>
            <person name="Ruckert C."/>
            <person name="Albersmeier A."/>
            <person name="Winkler A."/>
            <person name="Kalinowski J."/>
        </authorList>
    </citation>
    <scope>NUCLEOTIDE SEQUENCE [LARGE SCALE GENOMIC DNA]</scope>
    <source>
        <strain evidence="8 9">M408/89/1</strain>
    </source>
</reference>
<keyword evidence="3 6" id="KW-0560">Oxidoreductase</keyword>
<dbReference type="Proteomes" id="UP000185491">
    <property type="component" value="Chromosome"/>
</dbReference>
<organism evidence="8 9">
    <name type="scientific">Corynebacterium phocae</name>
    <dbReference type="NCBI Taxonomy" id="161895"/>
    <lineage>
        <taxon>Bacteria</taxon>
        <taxon>Bacillati</taxon>
        <taxon>Actinomycetota</taxon>
        <taxon>Actinomycetes</taxon>
        <taxon>Mycobacteriales</taxon>
        <taxon>Corynebacteriaceae</taxon>
        <taxon>Corynebacterium</taxon>
    </lineage>
</organism>
<keyword evidence="2 6" id="KW-0049">Antioxidant</keyword>
<evidence type="ECO:0000313" key="9">
    <source>
        <dbReference type="Proteomes" id="UP000185491"/>
    </source>
</evidence>